<evidence type="ECO:0000256" key="1">
    <source>
        <dbReference type="SAM" id="MobiDB-lite"/>
    </source>
</evidence>
<feature type="chain" id="PRO_5012962171" evidence="2">
    <location>
        <begin position="23"/>
        <end position="546"/>
    </location>
</feature>
<reference evidence="3 4" key="1">
    <citation type="journal article" date="2017" name="Nat. Ecol. Evol.">
        <title>Scallop genome provides insights into evolution of bilaterian karyotype and development.</title>
        <authorList>
            <person name="Wang S."/>
            <person name="Zhang J."/>
            <person name="Jiao W."/>
            <person name="Li J."/>
            <person name="Xun X."/>
            <person name="Sun Y."/>
            <person name="Guo X."/>
            <person name="Huan P."/>
            <person name="Dong B."/>
            <person name="Zhang L."/>
            <person name="Hu X."/>
            <person name="Sun X."/>
            <person name="Wang J."/>
            <person name="Zhao C."/>
            <person name="Wang Y."/>
            <person name="Wang D."/>
            <person name="Huang X."/>
            <person name="Wang R."/>
            <person name="Lv J."/>
            <person name="Li Y."/>
            <person name="Zhang Z."/>
            <person name="Liu B."/>
            <person name="Lu W."/>
            <person name="Hui Y."/>
            <person name="Liang J."/>
            <person name="Zhou Z."/>
            <person name="Hou R."/>
            <person name="Li X."/>
            <person name="Liu Y."/>
            <person name="Li H."/>
            <person name="Ning X."/>
            <person name="Lin Y."/>
            <person name="Zhao L."/>
            <person name="Xing Q."/>
            <person name="Dou J."/>
            <person name="Li Y."/>
            <person name="Mao J."/>
            <person name="Guo H."/>
            <person name="Dou H."/>
            <person name="Li T."/>
            <person name="Mu C."/>
            <person name="Jiang W."/>
            <person name="Fu Q."/>
            <person name="Fu X."/>
            <person name="Miao Y."/>
            <person name="Liu J."/>
            <person name="Yu Q."/>
            <person name="Li R."/>
            <person name="Liao H."/>
            <person name="Li X."/>
            <person name="Kong Y."/>
            <person name="Jiang Z."/>
            <person name="Chourrout D."/>
            <person name="Li R."/>
            <person name="Bao Z."/>
        </authorList>
    </citation>
    <scope>NUCLEOTIDE SEQUENCE [LARGE SCALE GENOMIC DNA]</scope>
    <source>
        <strain evidence="3 4">PY_sf001</strain>
    </source>
</reference>
<accession>A0A210QV78</accession>
<protein>
    <submittedName>
        <fullName evidence="3">Uncharacterized protein</fullName>
    </submittedName>
</protein>
<dbReference type="OrthoDB" id="10461636at2759"/>
<keyword evidence="4" id="KW-1185">Reference proteome</keyword>
<dbReference type="EMBL" id="NEDP02001728">
    <property type="protein sequence ID" value="OWF52582.1"/>
    <property type="molecule type" value="Genomic_DNA"/>
</dbReference>
<sequence>MAYRMVVSLLIAIVSLLVVTDAQFGIPVGPLEEVSPSEFERMRGGITPVQQQRALGRGILMGRRQFNTVPSRFAQQRLMLRPGQMQFRLNTGIPPVFPTQFNTNALARRATAQNQAGMVVPSFNRNNMRIVPMGNPIRTSRQQQFQQEAIRRSQFAQRFRPFFNATPSRFGVATVQQANSILQTRQQPVIQQASTVDLSRFPNFGTNNGNEMGNQLINQLMSFQQISADLPGQSGVQQQLVPRVMPVQLPADQQFLNNMLIQPVAQFPNTQGQFQTGQGVRSTQTVQQLTGNNIVTPTFSNNLPVPQLPFTSAQGINSQGQSTVTVPMASSGINPPQWSFQSGNTPAVIGGQDASQILQTLPQTGSSVENNQMFTGLSNQGITDPSGQVFNNQGAINPTAASPSSQTTGDNTPVQFDEQITMFHPITQEMCYRGRNLSPDLEKWIVNILTMRAQRPGGDVLCRNRDSYTITEIIEMEKELLALGIDPHNPAAFKLQPEIVDMTGNGVRTGTAASSNTAPSTGLPIPPADVLVAFSTPTQGSLQSRS</sequence>
<evidence type="ECO:0000256" key="2">
    <source>
        <dbReference type="SAM" id="SignalP"/>
    </source>
</evidence>
<comment type="caution">
    <text evidence="3">The sequence shown here is derived from an EMBL/GenBank/DDBJ whole genome shotgun (WGS) entry which is preliminary data.</text>
</comment>
<dbReference type="AlphaFoldDB" id="A0A210QV78"/>
<organism evidence="3 4">
    <name type="scientific">Mizuhopecten yessoensis</name>
    <name type="common">Japanese scallop</name>
    <name type="synonym">Patinopecten yessoensis</name>
    <dbReference type="NCBI Taxonomy" id="6573"/>
    <lineage>
        <taxon>Eukaryota</taxon>
        <taxon>Metazoa</taxon>
        <taxon>Spiralia</taxon>
        <taxon>Lophotrochozoa</taxon>
        <taxon>Mollusca</taxon>
        <taxon>Bivalvia</taxon>
        <taxon>Autobranchia</taxon>
        <taxon>Pteriomorphia</taxon>
        <taxon>Pectinida</taxon>
        <taxon>Pectinoidea</taxon>
        <taxon>Pectinidae</taxon>
        <taxon>Mizuhopecten</taxon>
    </lineage>
</organism>
<dbReference type="Proteomes" id="UP000242188">
    <property type="component" value="Unassembled WGS sequence"/>
</dbReference>
<gene>
    <name evidence="3" type="ORF">KP79_PYT04047</name>
</gene>
<keyword evidence="2" id="KW-0732">Signal</keyword>
<feature type="signal peptide" evidence="2">
    <location>
        <begin position="1"/>
        <end position="22"/>
    </location>
</feature>
<evidence type="ECO:0000313" key="4">
    <source>
        <dbReference type="Proteomes" id="UP000242188"/>
    </source>
</evidence>
<proteinExistence type="predicted"/>
<feature type="region of interest" description="Disordered" evidence="1">
    <location>
        <begin position="392"/>
        <end position="412"/>
    </location>
</feature>
<name>A0A210QV78_MIZYE</name>
<evidence type="ECO:0000313" key="3">
    <source>
        <dbReference type="EMBL" id="OWF52582.1"/>
    </source>
</evidence>